<dbReference type="EMBL" id="JANJYI010000002">
    <property type="protein sequence ID" value="KAK2659941.1"/>
    <property type="molecule type" value="Genomic_DNA"/>
</dbReference>
<dbReference type="InterPro" id="IPR036188">
    <property type="entry name" value="FAD/NAD-bd_sf"/>
</dbReference>
<dbReference type="GO" id="GO:0004769">
    <property type="term" value="F:steroid Delta-isomerase activity"/>
    <property type="evidence" value="ECO:0007669"/>
    <property type="project" value="UniProtKB-EC"/>
</dbReference>
<evidence type="ECO:0000256" key="14">
    <source>
        <dbReference type="ARBA" id="ARBA00049778"/>
    </source>
</evidence>
<evidence type="ECO:0000313" key="17">
    <source>
        <dbReference type="Proteomes" id="UP001280121"/>
    </source>
</evidence>
<gene>
    <name evidence="16" type="ORF">Ddye_006474</name>
</gene>
<dbReference type="InterPro" id="IPR007867">
    <property type="entry name" value="GMC_OxRtase_C"/>
</dbReference>
<sequence length="857" mass="94886">MEKEANIEQRFDEEEGYDAVVVGSGYGGSAAAFRMSMAGIKVCLVEKGRRWEANDFPTDSLKIMSAFRMENRNLGVSCGPKHALLQVYEQGDSVAAVACGLGGGSLVNAGVMMPTPVRARRNPKWPKDWEGEWNSCEASAATMLRIQSIPVRFPNAKVIGDIAIGEIEDCSEDSMKLSINFDLEEPPSSQQMGSCLACGNCLAGCPYNAKNSTDKNYILSAIQAGCMVKTECQVQFVVKTPYDSQEGKTSKNEDGCGSSWQYRGTFSVTNERRVSCNGNTVAYLAGSPAPLNAYGIDGKQLSKKIFQERPGPAISSSYTSSLGFTIQTAVLPTAYPFLLVKGIITYGWPNGFWFFHGIIDKLKHLIGFKSSQAMVLNAMGYDESDGKIMFKKDTYKIHFTPPQDPLFRRKINVFQKLTKKLGGILFLSRYQSTSVHLLGGCNASSDPSRSVCNSKGQVFDTEAPATVHPGIYVCDASLIPCSVGVNPSLTIAAAAEHVSRHLVKDALEYKSKRGTPILVKTVDKHSCLTTDMNLRSGHTPVIVFNETMKGNIRGMPCTAYLKMKMNSQNEKDFDEGNSVNGESHSFLRGKVGGYVVFKSIEKDELQVIDGEIDLCEVDYRTPYTQYMHYCLLLAASSGSRYILEGRKIMHPFLFALYAWRETTTLHVTFKKLTGNKSHDETINLIGELRISVIELLKSLMSLEGNKRRFIYHLSRTLMRTYILQIPRGSHKGFSLSHSYHNPYPDSTLHEIKTEDGYIISCSRWKCSQAPQRSKGEKQPKLVLLLNGHSAESFWLPTEPIDMVRTLLKEGYEALLLQSRLDPLNPANNSTIEDIGKFDIPAAITKILELMGRAQGSM</sequence>
<dbReference type="InterPro" id="IPR029058">
    <property type="entry name" value="AB_hydrolase_fold"/>
</dbReference>
<evidence type="ECO:0000256" key="4">
    <source>
        <dbReference type="ARBA" id="ARBA00022827"/>
    </source>
</evidence>
<dbReference type="SUPFAM" id="SSF51905">
    <property type="entry name" value="FAD/NAD(P)-binding domain"/>
    <property type="match status" value="1"/>
</dbReference>
<dbReference type="Gene3D" id="3.50.50.60">
    <property type="entry name" value="FAD/NAD(P)-binding domain"/>
    <property type="match status" value="2"/>
</dbReference>
<dbReference type="AlphaFoldDB" id="A0AAD9XI27"/>
<evidence type="ECO:0000256" key="6">
    <source>
        <dbReference type="ARBA" id="ARBA00023098"/>
    </source>
</evidence>
<reference evidence="16" key="1">
    <citation type="journal article" date="2023" name="Plant J.">
        <title>Genome sequences and population genomics provide insights into the demographic history, inbreeding, and mutation load of two 'living fossil' tree species of Dipteronia.</title>
        <authorList>
            <person name="Feng Y."/>
            <person name="Comes H.P."/>
            <person name="Chen J."/>
            <person name="Zhu S."/>
            <person name="Lu R."/>
            <person name="Zhang X."/>
            <person name="Li P."/>
            <person name="Qiu J."/>
            <person name="Olsen K.M."/>
            <person name="Qiu Y."/>
        </authorList>
    </citation>
    <scope>NUCLEOTIDE SEQUENCE</scope>
    <source>
        <strain evidence="16">KIB01</strain>
    </source>
</reference>
<keyword evidence="7" id="KW-1207">Sterol metabolism</keyword>
<dbReference type="InterPro" id="IPR000172">
    <property type="entry name" value="GMC_OxRdtase_N"/>
</dbReference>
<keyword evidence="5" id="KW-0560">Oxidoreductase</keyword>
<evidence type="ECO:0000256" key="5">
    <source>
        <dbReference type="ARBA" id="ARBA00023002"/>
    </source>
</evidence>
<dbReference type="EC" id="1.1.3.6" evidence="12"/>
<evidence type="ECO:0000256" key="11">
    <source>
        <dbReference type="ARBA" id="ARBA00049645"/>
    </source>
</evidence>
<keyword evidence="17" id="KW-1185">Reference proteome</keyword>
<evidence type="ECO:0000256" key="9">
    <source>
        <dbReference type="ARBA" id="ARBA00023235"/>
    </source>
</evidence>
<dbReference type="Pfam" id="PF00732">
    <property type="entry name" value="GMC_oxred_N"/>
    <property type="match status" value="1"/>
</dbReference>
<dbReference type="Pfam" id="PF05199">
    <property type="entry name" value="GMC_oxred_C"/>
    <property type="match status" value="1"/>
</dbReference>
<evidence type="ECO:0000259" key="15">
    <source>
        <dbReference type="PROSITE" id="PS51379"/>
    </source>
</evidence>
<dbReference type="PROSITE" id="PS00198">
    <property type="entry name" value="4FE4S_FER_1"/>
    <property type="match status" value="1"/>
</dbReference>
<dbReference type="GO" id="GO:0016995">
    <property type="term" value="F:cholesterol oxidase activity"/>
    <property type="evidence" value="ECO:0007669"/>
    <property type="project" value="UniProtKB-EC"/>
</dbReference>
<evidence type="ECO:0000256" key="8">
    <source>
        <dbReference type="ARBA" id="ARBA00023221"/>
    </source>
</evidence>
<keyword evidence="9" id="KW-0413">Isomerase</keyword>
<comment type="pathway">
    <text evidence="11">Steroid metabolism; cholesterol degradation.</text>
</comment>
<dbReference type="PROSITE" id="PS51379">
    <property type="entry name" value="4FE4S_FER_2"/>
    <property type="match status" value="1"/>
</dbReference>
<comment type="caution">
    <text evidence="16">The sequence shown here is derived from an EMBL/GenBank/DDBJ whole genome shotgun (WGS) entry which is preliminary data.</text>
</comment>
<dbReference type="GO" id="GO:0050660">
    <property type="term" value="F:flavin adenine dinucleotide binding"/>
    <property type="evidence" value="ECO:0007669"/>
    <property type="project" value="InterPro"/>
</dbReference>
<dbReference type="InterPro" id="IPR052542">
    <property type="entry name" value="Cholesterol_Oxidase"/>
</dbReference>
<dbReference type="InterPro" id="IPR017896">
    <property type="entry name" value="4Fe4S_Fe-S-bd"/>
</dbReference>
<evidence type="ECO:0000256" key="7">
    <source>
        <dbReference type="ARBA" id="ARBA00023166"/>
    </source>
</evidence>
<dbReference type="InterPro" id="IPR017900">
    <property type="entry name" value="4Fe4S_Fe_S_CS"/>
</dbReference>
<evidence type="ECO:0000256" key="1">
    <source>
        <dbReference type="ARBA" id="ARBA00001974"/>
    </source>
</evidence>
<keyword evidence="3" id="KW-0285">Flavoprotein</keyword>
<evidence type="ECO:0000256" key="2">
    <source>
        <dbReference type="ARBA" id="ARBA00022548"/>
    </source>
</evidence>
<dbReference type="Proteomes" id="UP001280121">
    <property type="component" value="Unassembled WGS sequence"/>
</dbReference>
<dbReference type="Gene3D" id="3.40.50.1820">
    <property type="entry name" value="alpha/beta hydrolase"/>
    <property type="match status" value="1"/>
</dbReference>
<feature type="domain" description="4Fe-4S ferredoxin-type" evidence="15">
    <location>
        <begin position="185"/>
        <end position="215"/>
    </location>
</feature>
<evidence type="ECO:0000256" key="10">
    <source>
        <dbReference type="ARBA" id="ARBA00038856"/>
    </source>
</evidence>
<dbReference type="EC" id="5.3.3.1" evidence="10"/>
<dbReference type="GO" id="GO:0008203">
    <property type="term" value="P:cholesterol metabolic process"/>
    <property type="evidence" value="ECO:0007669"/>
    <property type="project" value="UniProtKB-KW"/>
</dbReference>
<keyword evidence="2" id="KW-0153">Cholesterol metabolism</keyword>
<proteinExistence type="predicted"/>
<protein>
    <recommendedName>
        <fullName evidence="13">Cholesterol oxidase</fullName>
        <ecNumber evidence="12">1.1.3.6</ecNumber>
        <ecNumber evidence="10">5.3.3.1</ecNumber>
    </recommendedName>
    <alternativeName>
        <fullName evidence="14">Cholesterol isomerase</fullName>
    </alternativeName>
</protein>
<keyword evidence="4" id="KW-0274">FAD</keyword>
<dbReference type="PANTHER" id="PTHR47470:SF1">
    <property type="entry name" value="FAD-DEPENDENT OXIDOREDUCTASE 2 FAD BINDING DOMAIN-CONTAINING PROTEIN"/>
    <property type="match status" value="1"/>
</dbReference>
<dbReference type="PANTHER" id="PTHR47470">
    <property type="entry name" value="CHOLESTEROL OXIDASE"/>
    <property type="match status" value="1"/>
</dbReference>
<evidence type="ECO:0000313" key="16">
    <source>
        <dbReference type="EMBL" id="KAK2659941.1"/>
    </source>
</evidence>
<keyword evidence="8" id="KW-0753">Steroid metabolism</keyword>
<evidence type="ECO:0000256" key="13">
    <source>
        <dbReference type="ARBA" id="ARBA00049744"/>
    </source>
</evidence>
<keyword evidence="6" id="KW-0443">Lipid metabolism</keyword>
<organism evidence="16 17">
    <name type="scientific">Dipteronia dyeriana</name>
    <dbReference type="NCBI Taxonomy" id="168575"/>
    <lineage>
        <taxon>Eukaryota</taxon>
        <taxon>Viridiplantae</taxon>
        <taxon>Streptophyta</taxon>
        <taxon>Embryophyta</taxon>
        <taxon>Tracheophyta</taxon>
        <taxon>Spermatophyta</taxon>
        <taxon>Magnoliopsida</taxon>
        <taxon>eudicotyledons</taxon>
        <taxon>Gunneridae</taxon>
        <taxon>Pentapetalae</taxon>
        <taxon>rosids</taxon>
        <taxon>malvids</taxon>
        <taxon>Sapindales</taxon>
        <taxon>Sapindaceae</taxon>
        <taxon>Hippocastanoideae</taxon>
        <taxon>Acereae</taxon>
        <taxon>Dipteronia</taxon>
    </lineage>
</organism>
<comment type="cofactor">
    <cofactor evidence="1">
        <name>FAD</name>
        <dbReference type="ChEBI" id="CHEBI:57692"/>
    </cofactor>
</comment>
<evidence type="ECO:0000256" key="3">
    <source>
        <dbReference type="ARBA" id="ARBA00022630"/>
    </source>
</evidence>
<name>A0AAD9XI27_9ROSI</name>
<accession>A0AAD9XI27</accession>
<evidence type="ECO:0000256" key="12">
    <source>
        <dbReference type="ARBA" id="ARBA00049723"/>
    </source>
</evidence>